<name>Q2SZW1_BURTA</name>
<evidence type="ECO:0000256" key="4">
    <source>
        <dbReference type="ARBA" id="ARBA00022490"/>
    </source>
</evidence>
<feature type="compositionally biased region" description="Basic and acidic residues" evidence="10">
    <location>
        <begin position="1"/>
        <end position="12"/>
    </location>
</feature>
<dbReference type="Proteomes" id="UP000001930">
    <property type="component" value="Chromosome I"/>
</dbReference>
<dbReference type="InterPro" id="IPR011708">
    <property type="entry name" value="DNA_pol3_alpha_NTPase_dom"/>
</dbReference>
<dbReference type="Gene3D" id="1.10.10.1600">
    <property type="entry name" value="Bacterial DNA polymerase III alpha subunit, thumb domain"/>
    <property type="match status" value="1"/>
</dbReference>
<keyword evidence="5" id="KW-0808">Transferase</keyword>
<dbReference type="InterPro" id="IPR029460">
    <property type="entry name" value="DNAPol_HHH"/>
</dbReference>
<comment type="catalytic activity">
    <reaction evidence="9">
        <text>DNA(n) + a 2'-deoxyribonucleoside 5'-triphosphate = DNA(n+1) + diphosphate</text>
        <dbReference type="Rhea" id="RHEA:22508"/>
        <dbReference type="Rhea" id="RHEA-COMP:17339"/>
        <dbReference type="Rhea" id="RHEA-COMP:17340"/>
        <dbReference type="ChEBI" id="CHEBI:33019"/>
        <dbReference type="ChEBI" id="CHEBI:61560"/>
        <dbReference type="ChEBI" id="CHEBI:173112"/>
        <dbReference type="EC" id="2.7.7.7"/>
    </reaction>
</comment>
<proteinExistence type="predicted"/>
<dbReference type="GO" id="GO:0005737">
    <property type="term" value="C:cytoplasm"/>
    <property type="evidence" value="ECO:0007669"/>
    <property type="project" value="UniProtKB-SubCell"/>
</dbReference>
<dbReference type="GO" id="GO:0003676">
    <property type="term" value="F:nucleic acid binding"/>
    <property type="evidence" value="ECO:0007669"/>
    <property type="project" value="InterPro"/>
</dbReference>
<evidence type="ECO:0000256" key="9">
    <source>
        <dbReference type="ARBA" id="ARBA00049244"/>
    </source>
</evidence>
<evidence type="ECO:0000256" key="2">
    <source>
        <dbReference type="ARBA" id="ARBA00012417"/>
    </source>
</evidence>
<dbReference type="InterPro" id="IPR004805">
    <property type="entry name" value="DnaE2/DnaE/PolC"/>
</dbReference>
<dbReference type="InterPro" id="IPR003141">
    <property type="entry name" value="Pol/His_phosphatase_N"/>
</dbReference>
<organism evidence="12 13">
    <name type="scientific">Burkholderia thailandensis (strain ATCC 700388 / DSM 13276 / CCUG 48851 / CIP 106301 / E264)</name>
    <dbReference type="NCBI Taxonomy" id="271848"/>
    <lineage>
        <taxon>Bacteria</taxon>
        <taxon>Pseudomonadati</taxon>
        <taxon>Pseudomonadota</taxon>
        <taxon>Betaproteobacteria</taxon>
        <taxon>Burkholderiales</taxon>
        <taxon>Burkholderiaceae</taxon>
        <taxon>Burkholderia</taxon>
        <taxon>pseudomallei group</taxon>
    </lineage>
</organism>
<dbReference type="InterPro" id="IPR041931">
    <property type="entry name" value="DNA_pol3_alpha_thumb_dom"/>
</dbReference>
<evidence type="ECO:0000256" key="6">
    <source>
        <dbReference type="ARBA" id="ARBA00022695"/>
    </source>
</evidence>
<dbReference type="InterPro" id="IPR016195">
    <property type="entry name" value="Pol/histidinol_Pase-like"/>
</dbReference>
<dbReference type="Gene3D" id="1.10.150.870">
    <property type="match status" value="1"/>
</dbReference>
<dbReference type="CDD" id="cd07433">
    <property type="entry name" value="PHP_PolIIIA_DnaE1"/>
    <property type="match status" value="1"/>
</dbReference>
<dbReference type="Pfam" id="PF20914">
    <property type="entry name" value="DNA_pol_IIIA_C"/>
    <property type="match status" value="1"/>
</dbReference>
<dbReference type="Gene3D" id="2.40.50.140">
    <property type="entry name" value="Nucleic acid-binding proteins"/>
    <property type="match status" value="1"/>
</dbReference>
<dbReference type="GO" id="GO:0006260">
    <property type="term" value="P:DNA replication"/>
    <property type="evidence" value="ECO:0007669"/>
    <property type="project" value="UniProtKB-KW"/>
</dbReference>
<protein>
    <recommendedName>
        <fullName evidence="3">DNA polymerase III subunit alpha</fullName>
        <ecNumber evidence="2">2.7.7.7</ecNumber>
    </recommendedName>
</protein>
<dbReference type="KEGG" id="bte:BTH_I0984"/>
<dbReference type="CDD" id="cd04485">
    <property type="entry name" value="DnaE_OBF"/>
    <property type="match status" value="1"/>
</dbReference>
<dbReference type="Pfam" id="PF07733">
    <property type="entry name" value="DNA_pol3_alpha"/>
    <property type="match status" value="1"/>
</dbReference>
<evidence type="ECO:0000256" key="7">
    <source>
        <dbReference type="ARBA" id="ARBA00022705"/>
    </source>
</evidence>
<evidence type="ECO:0000256" key="5">
    <source>
        <dbReference type="ARBA" id="ARBA00022679"/>
    </source>
</evidence>
<dbReference type="NCBIfam" id="TIGR00594">
    <property type="entry name" value="polc"/>
    <property type="match status" value="1"/>
</dbReference>
<keyword evidence="13" id="KW-1185">Reference proteome</keyword>
<dbReference type="PANTHER" id="PTHR32294:SF0">
    <property type="entry name" value="DNA POLYMERASE III SUBUNIT ALPHA"/>
    <property type="match status" value="1"/>
</dbReference>
<feature type="region of interest" description="Disordered" evidence="10">
    <location>
        <begin position="1203"/>
        <end position="1224"/>
    </location>
</feature>
<dbReference type="Pfam" id="PF14579">
    <property type="entry name" value="HHH_6"/>
    <property type="match status" value="1"/>
</dbReference>
<evidence type="ECO:0000313" key="12">
    <source>
        <dbReference type="EMBL" id="ABC38310.1"/>
    </source>
</evidence>
<reference evidence="12 13" key="1">
    <citation type="journal article" date="2005" name="BMC Genomics">
        <title>Bacterial genome adaptation to niches: divergence of the potential virulence genes in three Burkholderia species of different survival strategies.</title>
        <authorList>
            <person name="Kim H.S."/>
            <person name="Schell M.A."/>
            <person name="Yu Y."/>
            <person name="Ulrich R.L."/>
            <person name="Sarria S.H."/>
            <person name="Nierman W.C."/>
            <person name="DeShazer D."/>
        </authorList>
    </citation>
    <scope>NUCLEOTIDE SEQUENCE [LARGE SCALE GENOMIC DNA]</scope>
    <source>
        <strain evidence="13">ATCC 700388 / DSM 13276 / CCUG 48851 / CIP 106301 / E264</strain>
    </source>
</reference>
<dbReference type="Gene3D" id="3.20.20.140">
    <property type="entry name" value="Metal-dependent hydrolases"/>
    <property type="match status" value="1"/>
</dbReference>
<dbReference type="InterPro" id="IPR004013">
    <property type="entry name" value="PHP_dom"/>
</dbReference>
<keyword evidence="7" id="KW-0235">DNA replication</keyword>
<evidence type="ECO:0000256" key="3">
    <source>
        <dbReference type="ARBA" id="ARBA00019114"/>
    </source>
</evidence>
<accession>Q2SZW1</accession>
<dbReference type="Pfam" id="PF17657">
    <property type="entry name" value="DNA_pol3_finger"/>
    <property type="match status" value="1"/>
</dbReference>
<dbReference type="Pfam" id="PF02811">
    <property type="entry name" value="PHP"/>
    <property type="match status" value="1"/>
</dbReference>
<dbReference type="InterPro" id="IPR048472">
    <property type="entry name" value="DNA_pol_IIIA_C"/>
</dbReference>
<dbReference type="AlphaFoldDB" id="Q2SZW1"/>
<sequence>MRRLRPDGEAARNGRGGRSGASGRKRKNRIIPQTARLSAVGRKDGARRRRTATWRSRFWQAGGSPSRVASPPAGPRRHSAERPARRFFGRRERCRAPGAATIAPMSDPRFVHLRVHSEFSIADGIVRLDDIVKSAAEDGQGALALTDLGNAFGLVRFYKEARDAGIKPIAGCDVWITNRDDRDKPSRLLLLVKNKRGYLNLCELLSKAWLTNQYRGRAELDASWLEGELADGLLALSGAQQGDIGLALAAGNEAAARRHAQRWAQVFPGGFYLELQRYGQPGAEAYIQQAVTIAAELKLPVVATHPLQYMTADDFTAHEARVCISEGDILANPRRQKRFTTEQFFRTQGDMAALFADLPSALANTVEIAKRCNLTLELGKPKLPLFPTPDGMSLDDYLVQLSQEGLEKRLAQLYPDEAEREAQRDKYNQRLDFECGTIKKMGFPGYFLIVADFINWAKNNGVPVGPGRGSGAGSLVAYSLGITDLDPLRYNLLFERFLNPERVSMPDFDIDFCQHGRDRVIQYVKEKYGADAVSQIATFGTMAAKAAVRDIGRVLDLGYMFTDGVAKLIPFKPGKHVTIADAMKEEPLLQERYDNEDEVHQLLDLAQRVEGLTRNVGMHAGGVLIAPGKLTDFCPLYTQGDDGGVVSQYDKDDVEAVGLVKFDFLGLTTLTILDWAERYIRRLDPSKENWSLAQVPLDDPASFQILKKANTVAVFQLESRGMQGMLKDAQPDRFEDIIALVSLYRPGPMDLIPSFCARKHGREKVDYPDPRVEPVLKETYGIMVYQEQVMQMAQIIGGYSLGGADLLRRAMGKKKPEEMAKHREIFAEGAAKNGLTREKSDEIFDLMEKFAGYGFNKSHAAAYALLAYYTAWLKAHHPAEFMAANMTLAMDDTDKVKILFDDCVVNGLAVLPPDINQSHYRFEPVAQADGKPSRTIRYGLGAIKGSGQNAIEEILRAREEKPFADLFDFCERIDRRVVNRRTIEALIRAGALDSLHANRAQLLASVPLAMEAAEQAAANALQAGLFDIGGVPAHQHALVDEPAWDDKRRLQEEKAALGFYLSGHLFDAYRDEVRRFVRQKLGELKEGRDKVVAGVIASLRTQMTQRGKMVIALLDDGTGQCEVTVFNEQFDANRALFKEDELLIVQGQARNDAFTGGIRFTADSVMDLERARSRYAQAVRMTMNGNADAAALRRVLEAHVAKPDDAPPVEAPAPRGGRDGGRRAQAVMPNGLAVRIAYRNARAQGEMHLGDAWRVKPSDTLLADLRAAFGGSVVEIVY</sequence>
<keyword evidence="4" id="KW-0963">Cytoplasm</keyword>
<dbReference type="NCBIfam" id="NF004226">
    <property type="entry name" value="PRK05673.1"/>
    <property type="match status" value="1"/>
</dbReference>
<evidence type="ECO:0000259" key="11">
    <source>
        <dbReference type="SMART" id="SM00481"/>
    </source>
</evidence>
<dbReference type="HOGENOM" id="CLU_001600_0_2_4"/>
<evidence type="ECO:0000256" key="8">
    <source>
        <dbReference type="ARBA" id="ARBA00022932"/>
    </source>
</evidence>
<dbReference type="PANTHER" id="PTHR32294">
    <property type="entry name" value="DNA POLYMERASE III SUBUNIT ALPHA"/>
    <property type="match status" value="1"/>
</dbReference>
<dbReference type="SMART" id="SM00481">
    <property type="entry name" value="POLIIIAc"/>
    <property type="match status" value="1"/>
</dbReference>
<keyword evidence="8" id="KW-0239">DNA-directed DNA polymerase</keyword>
<evidence type="ECO:0000313" key="13">
    <source>
        <dbReference type="Proteomes" id="UP000001930"/>
    </source>
</evidence>
<feature type="domain" description="Polymerase/histidinol phosphatase N-terminal" evidence="11">
    <location>
        <begin position="111"/>
        <end position="178"/>
    </location>
</feature>
<feature type="region of interest" description="Disordered" evidence="10">
    <location>
        <begin position="1"/>
        <end position="81"/>
    </location>
</feature>
<dbReference type="InterPro" id="IPR040982">
    <property type="entry name" value="DNA_pol3_finger"/>
</dbReference>
<dbReference type="GO" id="GO:0003887">
    <property type="term" value="F:DNA-directed DNA polymerase activity"/>
    <property type="evidence" value="ECO:0007669"/>
    <property type="project" value="UniProtKB-KW"/>
</dbReference>
<dbReference type="EC" id="2.7.7.7" evidence="2"/>
<dbReference type="SUPFAM" id="SSF89550">
    <property type="entry name" value="PHP domain-like"/>
    <property type="match status" value="1"/>
</dbReference>
<dbReference type="InterPro" id="IPR004365">
    <property type="entry name" value="NA-bd_OB_tRNA"/>
</dbReference>
<evidence type="ECO:0000256" key="10">
    <source>
        <dbReference type="SAM" id="MobiDB-lite"/>
    </source>
</evidence>
<gene>
    <name evidence="12" type="ordered locus">BTH_I0984</name>
</gene>
<comment type="subcellular location">
    <subcellularLocation>
        <location evidence="1">Cytoplasm</location>
    </subcellularLocation>
</comment>
<dbReference type="InterPro" id="IPR049821">
    <property type="entry name" value="PolIIIA_DnaE1_PHP"/>
</dbReference>
<dbReference type="InterPro" id="IPR012340">
    <property type="entry name" value="NA-bd_OB-fold"/>
</dbReference>
<dbReference type="Pfam" id="PF01336">
    <property type="entry name" value="tRNA_anti-codon"/>
    <property type="match status" value="1"/>
</dbReference>
<dbReference type="GO" id="GO:0008408">
    <property type="term" value="F:3'-5' exonuclease activity"/>
    <property type="evidence" value="ECO:0007669"/>
    <property type="project" value="InterPro"/>
</dbReference>
<evidence type="ECO:0000256" key="1">
    <source>
        <dbReference type="ARBA" id="ARBA00004496"/>
    </source>
</evidence>
<keyword evidence="6" id="KW-0548">Nucleotidyltransferase</keyword>
<dbReference type="EMBL" id="CP000086">
    <property type="protein sequence ID" value="ABC38310.1"/>
    <property type="molecule type" value="Genomic_DNA"/>
</dbReference>